<evidence type="ECO:0000313" key="2">
    <source>
        <dbReference type="EMBL" id="TPG41902.1"/>
    </source>
</evidence>
<accession>A0A502EXR1</accession>
<reference evidence="2 3" key="1">
    <citation type="journal article" date="2019" name="Environ. Microbiol.">
        <title>Species interactions and distinct microbial communities in high Arctic permafrost affected cryosols are associated with the CH4 and CO2 gas fluxes.</title>
        <authorList>
            <person name="Altshuler I."/>
            <person name="Hamel J."/>
            <person name="Turney S."/>
            <person name="Magnuson E."/>
            <person name="Levesque R."/>
            <person name="Greer C."/>
            <person name="Whyte L.G."/>
        </authorList>
    </citation>
    <scope>NUCLEOTIDE SEQUENCE [LARGE SCALE GENOMIC DNA]</scope>
    <source>
        <strain evidence="2 3">S9.3B</strain>
    </source>
</reference>
<evidence type="ECO:0000313" key="3">
    <source>
        <dbReference type="Proteomes" id="UP000317078"/>
    </source>
</evidence>
<dbReference type="GO" id="GO:0006313">
    <property type="term" value="P:DNA transposition"/>
    <property type="evidence" value="ECO:0007669"/>
    <property type="project" value="InterPro"/>
</dbReference>
<dbReference type="Gene3D" id="1.10.10.60">
    <property type="entry name" value="Homeodomain-like"/>
    <property type="match status" value="1"/>
</dbReference>
<comment type="caution">
    <text evidence="2">The sequence shown here is derived from an EMBL/GenBank/DDBJ whole genome shotgun (WGS) entry which is preliminary data.</text>
</comment>
<dbReference type="InterPro" id="IPR012337">
    <property type="entry name" value="RNaseH-like_sf"/>
</dbReference>
<dbReference type="InterPro" id="IPR009057">
    <property type="entry name" value="Homeodomain-like_sf"/>
</dbReference>
<protein>
    <submittedName>
        <fullName evidence="2">IS3 family transposase</fullName>
    </submittedName>
</protein>
<dbReference type="Pfam" id="PF00665">
    <property type="entry name" value="rve"/>
    <property type="match status" value="1"/>
</dbReference>
<organism evidence="2 3">
    <name type="scientific">Muricoccus nepalensis</name>
    <dbReference type="NCBI Taxonomy" id="1854500"/>
    <lineage>
        <taxon>Bacteria</taxon>
        <taxon>Pseudomonadati</taxon>
        <taxon>Pseudomonadota</taxon>
        <taxon>Alphaproteobacteria</taxon>
        <taxon>Acetobacterales</taxon>
        <taxon>Roseomonadaceae</taxon>
        <taxon>Muricoccus</taxon>
    </lineage>
</organism>
<dbReference type="InterPro" id="IPR002514">
    <property type="entry name" value="Transposase_8"/>
</dbReference>
<dbReference type="GO" id="GO:0003677">
    <property type="term" value="F:DNA binding"/>
    <property type="evidence" value="ECO:0007669"/>
    <property type="project" value="InterPro"/>
</dbReference>
<dbReference type="InterPro" id="IPR001584">
    <property type="entry name" value="Integrase_cat-core"/>
</dbReference>
<gene>
    <name evidence="2" type="ORF">EAH89_28410</name>
</gene>
<dbReference type="SUPFAM" id="SSF53098">
    <property type="entry name" value="Ribonuclease H-like"/>
    <property type="match status" value="1"/>
</dbReference>
<dbReference type="Pfam" id="PF13333">
    <property type="entry name" value="rve_2"/>
    <property type="match status" value="1"/>
</dbReference>
<sequence>MTSKTRREFTKEFKREAVLLLESSGRPLMQVAKEFGIQSSMLRNWRARSHGLAGLAAGQGGTGKVTLPASPEQAEIRQLRRELERAQMERDIPKKSYRHLLGPAEMRFRFIEDHREMFLVRVMCSVLEVSASGYYAWRGRSESIRSQANQALLGDIRRVHAESRRRYGSPRVHAALQAEGQRVGRNRVARLMRQHGIGVRTKRRFRVTTDSKHSFPVAPNLLDRQFTASGPNRVWLADMTYIPTGEGWLYLAVVLDLFSRKVVGWAMRETMAQELTIAALQMAITNRRPGPELLLHSDRGSQYAAQGYRRLLAKHGMLCSMSRKGDCWDNAPMESFFGSLKTELGEDEPFPTRQAARSALFAFIEAFYNRTRLHSAIGYKAPAEMEQLAAAA</sequence>
<dbReference type="PROSITE" id="PS50994">
    <property type="entry name" value="INTEGRASE"/>
    <property type="match status" value="1"/>
</dbReference>
<dbReference type="InterPro" id="IPR048020">
    <property type="entry name" value="Transpos_IS3"/>
</dbReference>
<dbReference type="PANTHER" id="PTHR46889">
    <property type="entry name" value="TRANSPOSASE INSF FOR INSERTION SEQUENCE IS3B-RELATED"/>
    <property type="match status" value="1"/>
</dbReference>
<dbReference type="NCBIfam" id="NF033516">
    <property type="entry name" value="transpos_IS3"/>
    <property type="match status" value="1"/>
</dbReference>
<dbReference type="Gene3D" id="3.30.420.10">
    <property type="entry name" value="Ribonuclease H-like superfamily/Ribonuclease H"/>
    <property type="match status" value="1"/>
</dbReference>
<dbReference type="InterPro" id="IPR036397">
    <property type="entry name" value="RNaseH_sf"/>
</dbReference>
<evidence type="ECO:0000259" key="1">
    <source>
        <dbReference type="PROSITE" id="PS50994"/>
    </source>
</evidence>
<dbReference type="Pfam" id="PF01527">
    <property type="entry name" value="HTH_Tnp_1"/>
    <property type="match status" value="1"/>
</dbReference>
<dbReference type="SUPFAM" id="SSF46689">
    <property type="entry name" value="Homeodomain-like"/>
    <property type="match status" value="1"/>
</dbReference>
<feature type="domain" description="Integrase catalytic" evidence="1">
    <location>
        <begin position="227"/>
        <end position="390"/>
    </location>
</feature>
<name>A0A502EXR1_9PROT</name>
<proteinExistence type="predicted"/>
<dbReference type="PANTHER" id="PTHR46889:SF4">
    <property type="entry name" value="TRANSPOSASE INSO FOR INSERTION SEQUENCE ELEMENT IS911B-RELATED"/>
    <property type="match status" value="1"/>
</dbReference>
<dbReference type="Proteomes" id="UP000317078">
    <property type="component" value="Unassembled WGS sequence"/>
</dbReference>
<dbReference type="InterPro" id="IPR050900">
    <property type="entry name" value="Transposase_IS3/IS150/IS904"/>
</dbReference>
<dbReference type="AlphaFoldDB" id="A0A502EXR1"/>
<dbReference type="OrthoDB" id="9803878at2"/>
<dbReference type="GO" id="GO:0004803">
    <property type="term" value="F:transposase activity"/>
    <property type="evidence" value="ECO:0007669"/>
    <property type="project" value="InterPro"/>
</dbReference>
<dbReference type="InterPro" id="IPR025948">
    <property type="entry name" value="HTH-like_dom"/>
</dbReference>
<dbReference type="GO" id="GO:0015074">
    <property type="term" value="P:DNA integration"/>
    <property type="evidence" value="ECO:0007669"/>
    <property type="project" value="InterPro"/>
</dbReference>
<dbReference type="EMBL" id="RCZP01000063">
    <property type="protein sequence ID" value="TPG41902.1"/>
    <property type="molecule type" value="Genomic_DNA"/>
</dbReference>
<dbReference type="Pfam" id="PF13276">
    <property type="entry name" value="HTH_21"/>
    <property type="match status" value="1"/>
</dbReference>
<keyword evidence="3" id="KW-1185">Reference proteome</keyword>